<evidence type="ECO:0000313" key="2">
    <source>
        <dbReference type="EMBL" id="KAF2117351.1"/>
    </source>
</evidence>
<name>A0A6A5ZG14_9PLEO</name>
<gene>
    <name evidence="2" type="ORF">BDV96DRAFT_644775</name>
</gene>
<dbReference type="EMBL" id="ML977319">
    <property type="protein sequence ID" value="KAF2117351.1"/>
    <property type="molecule type" value="Genomic_DNA"/>
</dbReference>
<dbReference type="OrthoDB" id="291007at2759"/>
<evidence type="ECO:0000313" key="3">
    <source>
        <dbReference type="Proteomes" id="UP000799770"/>
    </source>
</evidence>
<keyword evidence="3" id="KW-1185">Reference proteome</keyword>
<reference evidence="2" key="1">
    <citation type="journal article" date="2020" name="Stud. Mycol.">
        <title>101 Dothideomycetes genomes: a test case for predicting lifestyles and emergence of pathogens.</title>
        <authorList>
            <person name="Haridas S."/>
            <person name="Albert R."/>
            <person name="Binder M."/>
            <person name="Bloem J."/>
            <person name="Labutti K."/>
            <person name="Salamov A."/>
            <person name="Andreopoulos B."/>
            <person name="Baker S."/>
            <person name="Barry K."/>
            <person name="Bills G."/>
            <person name="Bluhm B."/>
            <person name="Cannon C."/>
            <person name="Castanera R."/>
            <person name="Culley D."/>
            <person name="Daum C."/>
            <person name="Ezra D."/>
            <person name="Gonzalez J."/>
            <person name="Henrissat B."/>
            <person name="Kuo A."/>
            <person name="Liang C."/>
            <person name="Lipzen A."/>
            <person name="Lutzoni F."/>
            <person name="Magnuson J."/>
            <person name="Mondo S."/>
            <person name="Nolan M."/>
            <person name="Ohm R."/>
            <person name="Pangilinan J."/>
            <person name="Park H.-J."/>
            <person name="Ramirez L."/>
            <person name="Alfaro M."/>
            <person name="Sun H."/>
            <person name="Tritt A."/>
            <person name="Yoshinaga Y."/>
            <person name="Zwiers L.-H."/>
            <person name="Turgeon B."/>
            <person name="Goodwin S."/>
            <person name="Spatafora J."/>
            <person name="Crous P."/>
            <person name="Grigoriev I."/>
        </authorList>
    </citation>
    <scope>NUCLEOTIDE SEQUENCE</scope>
    <source>
        <strain evidence="2">CBS 627.86</strain>
    </source>
</reference>
<dbReference type="Proteomes" id="UP000799770">
    <property type="component" value="Unassembled WGS sequence"/>
</dbReference>
<evidence type="ECO:0000256" key="1">
    <source>
        <dbReference type="SAM" id="MobiDB-lite"/>
    </source>
</evidence>
<protein>
    <submittedName>
        <fullName evidence="2">Uncharacterized protein</fullName>
    </submittedName>
</protein>
<feature type="region of interest" description="Disordered" evidence="1">
    <location>
        <begin position="1"/>
        <end position="21"/>
    </location>
</feature>
<organism evidence="2 3">
    <name type="scientific">Lophiotrema nucula</name>
    <dbReference type="NCBI Taxonomy" id="690887"/>
    <lineage>
        <taxon>Eukaryota</taxon>
        <taxon>Fungi</taxon>
        <taxon>Dikarya</taxon>
        <taxon>Ascomycota</taxon>
        <taxon>Pezizomycotina</taxon>
        <taxon>Dothideomycetes</taxon>
        <taxon>Pleosporomycetidae</taxon>
        <taxon>Pleosporales</taxon>
        <taxon>Lophiotremataceae</taxon>
        <taxon>Lophiotrema</taxon>
    </lineage>
</organism>
<proteinExistence type="predicted"/>
<accession>A0A6A5ZG14</accession>
<dbReference type="AlphaFoldDB" id="A0A6A5ZG14"/>
<sequence length="294" mass="32469">MQSSATEFGAAPDSDYDLNPTQLGQDTIRALENVAFSTQGMSPKAVKDNTAACLDVPESMGSIDLDESSWERFRPDGRGTDLQPYMEAYTNIIRTGRWSRLRTGSTSGRFRGNQNTVSAPLLGITVPNLTLLFSSDAKIPFRPSSYRSNPKKLPFSTVDRTSTSAHQFISSNYNPNAHLEPTSAHFQIQKPTPLAGCPTCDDSYRSCHMTAQDCISVNKTTTDGRPVRYCACRSGYRADNIDTRRSDLQWRLPWEGQYDRVFVAPGAACNTVCDELGQDRAHGCEEIPVMELCG</sequence>